<accession>A0A0R0DJX4</accession>
<organism evidence="1 2">
    <name type="scientific">Stenotrophomonas chelatiphaga</name>
    <dbReference type="NCBI Taxonomy" id="517011"/>
    <lineage>
        <taxon>Bacteria</taxon>
        <taxon>Pseudomonadati</taxon>
        <taxon>Pseudomonadota</taxon>
        <taxon>Gammaproteobacteria</taxon>
        <taxon>Lysobacterales</taxon>
        <taxon>Lysobacteraceae</taxon>
        <taxon>Stenotrophomonas</taxon>
    </lineage>
</organism>
<reference evidence="1 2" key="1">
    <citation type="submission" date="2015-05" db="EMBL/GenBank/DDBJ databases">
        <title>Genome sequencing and analysis of members of genus Stenotrophomonas.</title>
        <authorList>
            <person name="Patil P.P."/>
            <person name="Midha S."/>
            <person name="Patil P.B."/>
        </authorList>
    </citation>
    <scope>NUCLEOTIDE SEQUENCE [LARGE SCALE GENOMIC DNA]</scope>
    <source>
        <strain evidence="1 2">DSM 21508</strain>
    </source>
</reference>
<keyword evidence="2" id="KW-1185">Reference proteome</keyword>
<dbReference type="AlphaFoldDB" id="A0A0R0DJX4"/>
<dbReference type="PATRIC" id="fig|517011.3.peg.23"/>
<dbReference type="RefSeq" id="WP_057506670.1">
    <property type="nucleotide sequence ID" value="NZ_JANUEG010000009.1"/>
</dbReference>
<evidence type="ECO:0000313" key="2">
    <source>
        <dbReference type="Proteomes" id="UP000051386"/>
    </source>
</evidence>
<gene>
    <name evidence="1" type="ORF">ABB28_00105</name>
</gene>
<evidence type="ECO:0000313" key="1">
    <source>
        <dbReference type="EMBL" id="KRG77848.1"/>
    </source>
</evidence>
<dbReference type="EMBL" id="LDJK01000001">
    <property type="protein sequence ID" value="KRG77848.1"/>
    <property type="molecule type" value="Genomic_DNA"/>
</dbReference>
<comment type="caution">
    <text evidence="1">The sequence shown here is derived from an EMBL/GenBank/DDBJ whole genome shotgun (WGS) entry which is preliminary data.</text>
</comment>
<protein>
    <submittedName>
        <fullName evidence="1">Uncharacterized protein</fullName>
    </submittedName>
</protein>
<sequence>MSLRNILNLFRSADQDTLDQAMTVENRPSSLVNKDFREFTAVPRQQRGGALRIRPRGMDRLGRIGIVPQMGGNIP</sequence>
<dbReference type="Proteomes" id="UP000051386">
    <property type="component" value="Unassembled WGS sequence"/>
</dbReference>
<name>A0A0R0DJX4_9GAMM</name>
<proteinExistence type="predicted"/>